<dbReference type="GO" id="GO:0005886">
    <property type="term" value="C:plasma membrane"/>
    <property type="evidence" value="ECO:0007669"/>
    <property type="project" value="UniProtKB-SubCell"/>
</dbReference>
<dbReference type="SUPFAM" id="SSF58104">
    <property type="entry name" value="Methyl-accepting chemotaxis protein (MCP) signaling domain"/>
    <property type="match status" value="1"/>
</dbReference>
<keyword evidence="7 13" id="KW-1133">Transmembrane helix</keyword>
<dbReference type="AlphaFoldDB" id="A0ABD5CHS1"/>
<evidence type="ECO:0000256" key="3">
    <source>
        <dbReference type="ARBA" id="ARBA00022481"/>
    </source>
</evidence>
<dbReference type="InterPro" id="IPR003660">
    <property type="entry name" value="HAMP_dom"/>
</dbReference>
<dbReference type="InterPro" id="IPR003122">
    <property type="entry name" value="Tar_rcpt_lig-bd"/>
</dbReference>
<dbReference type="SMART" id="SM00283">
    <property type="entry name" value="MA"/>
    <property type="match status" value="1"/>
</dbReference>
<keyword evidence="2" id="KW-1003">Cell membrane</keyword>
<evidence type="ECO:0000256" key="11">
    <source>
        <dbReference type="PROSITE-ProRule" id="PRU00284"/>
    </source>
</evidence>
<evidence type="ECO:0000256" key="5">
    <source>
        <dbReference type="ARBA" id="ARBA00022519"/>
    </source>
</evidence>
<proteinExistence type="inferred from homology"/>
<evidence type="ECO:0000313" key="16">
    <source>
        <dbReference type="EMBL" id="MDR6204513.1"/>
    </source>
</evidence>
<feature type="domain" description="Methyl-accepting transducer" evidence="14">
    <location>
        <begin position="313"/>
        <end position="542"/>
    </location>
</feature>
<feature type="transmembrane region" description="Helical" evidence="13">
    <location>
        <begin position="56"/>
        <end position="79"/>
    </location>
</feature>
<evidence type="ECO:0000259" key="15">
    <source>
        <dbReference type="PROSITE" id="PS50885"/>
    </source>
</evidence>
<keyword evidence="8 13" id="KW-0472">Membrane</keyword>
<dbReference type="SMART" id="SM00304">
    <property type="entry name" value="HAMP"/>
    <property type="match status" value="1"/>
</dbReference>
<evidence type="ECO:0000256" key="7">
    <source>
        <dbReference type="ARBA" id="ARBA00022989"/>
    </source>
</evidence>
<dbReference type="FunFam" id="1.10.287.950:FF:000001">
    <property type="entry name" value="Methyl-accepting chemotaxis sensory transducer"/>
    <property type="match status" value="1"/>
</dbReference>
<evidence type="ECO:0000256" key="2">
    <source>
        <dbReference type="ARBA" id="ARBA00022475"/>
    </source>
</evidence>
<evidence type="ECO:0000256" key="12">
    <source>
        <dbReference type="SAM" id="MobiDB-lite"/>
    </source>
</evidence>
<evidence type="ECO:0000256" key="4">
    <source>
        <dbReference type="ARBA" id="ARBA00022500"/>
    </source>
</evidence>
<gene>
    <name evidence="16" type="ORF">QF025_003233</name>
</gene>
<feature type="transmembrane region" description="Helical" evidence="13">
    <location>
        <begin position="231"/>
        <end position="254"/>
    </location>
</feature>
<dbReference type="PANTHER" id="PTHR43531:SF14">
    <property type="entry name" value="METHYL-ACCEPTING CHEMOTAXIS PROTEIN I-RELATED"/>
    <property type="match status" value="1"/>
</dbReference>
<keyword evidence="16" id="KW-0675">Receptor</keyword>
<evidence type="ECO:0000256" key="9">
    <source>
        <dbReference type="ARBA" id="ARBA00023224"/>
    </source>
</evidence>
<evidence type="ECO:0000256" key="1">
    <source>
        <dbReference type="ARBA" id="ARBA00004429"/>
    </source>
</evidence>
<dbReference type="Proteomes" id="UP001245184">
    <property type="component" value="Unassembled WGS sequence"/>
</dbReference>
<keyword evidence="5" id="KW-0997">Cell inner membrane</keyword>
<evidence type="ECO:0000256" key="8">
    <source>
        <dbReference type="ARBA" id="ARBA00023136"/>
    </source>
</evidence>
<dbReference type="Pfam" id="PF00672">
    <property type="entry name" value="HAMP"/>
    <property type="match status" value="1"/>
</dbReference>
<keyword evidence="9 11" id="KW-0807">Transducer</keyword>
<dbReference type="InterPro" id="IPR035440">
    <property type="entry name" value="4HB_MCP_dom_sf"/>
</dbReference>
<evidence type="ECO:0000256" key="13">
    <source>
        <dbReference type="SAM" id="Phobius"/>
    </source>
</evidence>
<accession>A0ABD5CHS1</accession>
<evidence type="ECO:0000313" key="17">
    <source>
        <dbReference type="Proteomes" id="UP001245184"/>
    </source>
</evidence>
<dbReference type="InterPro" id="IPR051310">
    <property type="entry name" value="MCP_chemotaxis"/>
</dbReference>
<dbReference type="CDD" id="cd06225">
    <property type="entry name" value="HAMP"/>
    <property type="match status" value="1"/>
</dbReference>
<keyword evidence="3" id="KW-0488">Methylation</keyword>
<evidence type="ECO:0000256" key="10">
    <source>
        <dbReference type="ARBA" id="ARBA00029447"/>
    </source>
</evidence>
<dbReference type="GO" id="GO:0007165">
    <property type="term" value="P:signal transduction"/>
    <property type="evidence" value="ECO:0007669"/>
    <property type="project" value="UniProtKB-KW"/>
</dbReference>
<name>A0ABD5CHS1_9BURK</name>
<dbReference type="InterPro" id="IPR004090">
    <property type="entry name" value="Chemotax_Me-accpt_rcpt"/>
</dbReference>
<dbReference type="PANTHER" id="PTHR43531">
    <property type="entry name" value="PROTEIN ICFG"/>
    <property type="match status" value="1"/>
</dbReference>
<dbReference type="EMBL" id="JAVIZN010000002">
    <property type="protein sequence ID" value="MDR6204513.1"/>
    <property type="molecule type" value="Genomic_DNA"/>
</dbReference>
<dbReference type="Pfam" id="PF02203">
    <property type="entry name" value="TarH"/>
    <property type="match status" value="1"/>
</dbReference>
<reference evidence="16 17" key="1">
    <citation type="submission" date="2023-08" db="EMBL/GenBank/DDBJ databases">
        <title>Genome sequencing of plant associated microbes to promote plant fitness in Sorghum bicolor and Oryza sativa.</title>
        <authorList>
            <person name="Coleman-Derr D."/>
        </authorList>
    </citation>
    <scope>NUCLEOTIDE SEQUENCE [LARGE SCALE GENOMIC DNA]</scope>
    <source>
        <strain evidence="16 17">SLBN-33</strain>
    </source>
</reference>
<keyword evidence="4" id="KW-0145">Chemotaxis</keyword>
<organism evidence="16 17">
    <name type="scientific">Paraburkholderia graminis</name>
    <dbReference type="NCBI Taxonomy" id="60548"/>
    <lineage>
        <taxon>Bacteria</taxon>
        <taxon>Pseudomonadati</taxon>
        <taxon>Pseudomonadota</taxon>
        <taxon>Betaproteobacteria</taxon>
        <taxon>Burkholderiales</taxon>
        <taxon>Burkholderiaceae</taxon>
        <taxon>Paraburkholderia</taxon>
    </lineage>
</organism>
<comment type="subcellular location">
    <subcellularLocation>
        <location evidence="1">Cell inner membrane</location>
        <topology evidence="1">Multi-pass membrane protein</topology>
    </subcellularLocation>
</comment>
<feature type="compositionally biased region" description="Low complexity" evidence="12">
    <location>
        <begin position="1"/>
        <end position="16"/>
    </location>
</feature>
<dbReference type="PRINTS" id="PR00260">
    <property type="entry name" value="CHEMTRNSDUCR"/>
</dbReference>
<dbReference type="InterPro" id="IPR004089">
    <property type="entry name" value="MCPsignal_dom"/>
</dbReference>
<evidence type="ECO:0000259" key="14">
    <source>
        <dbReference type="PROSITE" id="PS50111"/>
    </source>
</evidence>
<comment type="similarity">
    <text evidence="10">Belongs to the methyl-accepting chemotaxis (MCP) protein family.</text>
</comment>
<keyword evidence="6 13" id="KW-0812">Transmembrane</keyword>
<evidence type="ECO:0000256" key="6">
    <source>
        <dbReference type="ARBA" id="ARBA00022692"/>
    </source>
</evidence>
<feature type="region of interest" description="Disordered" evidence="12">
    <location>
        <begin position="1"/>
        <end position="32"/>
    </location>
</feature>
<dbReference type="PROSITE" id="PS50111">
    <property type="entry name" value="CHEMOTAXIS_TRANSDUC_2"/>
    <property type="match status" value="1"/>
</dbReference>
<dbReference type="PROSITE" id="PS50885">
    <property type="entry name" value="HAMP"/>
    <property type="match status" value="1"/>
</dbReference>
<dbReference type="Gene3D" id="1.10.287.950">
    <property type="entry name" value="Methyl-accepting chemotaxis protein"/>
    <property type="match status" value="1"/>
</dbReference>
<dbReference type="RefSeq" id="WP_310032280.1">
    <property type="nucleotide sequence ID" value="NZ_JAVIZN010000002.1"/>
</dbReference>
<feature type="domain" description="HAMP" evidence="15">
    <location>
        <begin position="256"/>
        <end position="308"/>
    </location>
</feature>
<protein>
    <submittedName>
        <fullName evidence="16">Methyl-accepting chemotaxis protein-1 (Serine sensor receptor)</fullName>
    </submittedName>
</protein>
<dbReference type="Pfam" id="PF00015">
    <property type="entry name" value="MCPsignal"/>
    <property type="match status" value="1"/>
</dbReference>
<dbReference type="SUPFAM" id="SSF47170">
    <property type="entry name" value="Aspartate receptor, ligand-binding domain"/>
    <property type="match status" value="1"/>
</dbReference>
<sequence>MLSLSNASNASTTSTADMATPFSEPDPVSRADAFGATDRTAAPAGLRKAISLQQRIALTMTLLAALMIAIGVLGLAGAWRANQATRDTYENKLTAAVHIGNAELLMARTRLVLGGAMAATDTARAGEQIRHAADFLKQSDEQWRSFLNEPHEAGEASLIDAAGQRRDAMRVAMRAFLDALESGDRSTAQRIGVSQLSTLFNDMSGANDTLKRSLYANAKRSYDDAEHYFELFFAGSTAMLAFGVAAAAFSWLALRRAIVAPLRDALAHFDAIAAGDLSRTVARHRADEMGQLLDGLHQMQARLAQTVTAVRDSCESIGTAVGEIAAGTLDLSARTEEQAASLEQTAASMSGLTETVRRNATRAQQAYGVAQEAASAANQGNDAVEEVSKTMARIDASSRKIADITGIIKGIAFQTNILALNAAVEAARAGVHGRGFAVVAAEVRSLAQHASTAAKDIGVLVADSVGAAADGSTLVTHAEGAIRAVLDAAGRFREVMSEMTAAAEEQRVGIEQVDAALTMMDSITQQNAALVEQASACAQLLDEQSRQLSRQVAVFRIGAA</sequence>
<dbReference type="GO" id="GO:0006935">
    <property type="term" value="P:chemotaxis"/>
    <property type="evidence" value="ECO:0007669"/>
    <property type="project" value="UniProtKB-KW"/>
</dbReference>
<comment type="caution">
    <text evidence="16">The sequence shown here is derived from an EMBL/GenBank/DDBJ whole genome shotgun (WGS) entry which is preliminary data.</text>
</comment>